<keyword evidence="1" id="KW-0812">Transmembrane</keyword>
<name>A0A382HRY8_9ZZZZ</name>
<protein>
    <submittedName>
        <fullName evidence="2">Uncharacterized protein</fullName>
    </submittedName>
</protein>
<reference evidence="2" key="1">
    <citation type="submission" date="2018-05" db="EMBL/GenBank/DDBJ databases">
        <authorList>
            <person name="Lanie J.A."/>
            <person name="Ng W.-L."/>
            <person name="Kazmierczak K.M."/>
            <person name="Andrzejewski T.M."/>
            <person name="Davidsen T.M."/>
            <person name="Wayne K.J."/>
            <person name="Tettelin H."/>
            <person name="Glass J.I."/>
            <person name="Rusch D."/>
            <person name="Podicherti R."/>
            <person name="Tsui H.-C.T."/>
            <person name="Winkler M.E."/>
        </authorList>
    </citation>
    <scope>NUCLEOTIDE SEQUENCE</scope>
</reference>
<sequence length="38" mass="4360">ATQLSFIYSYMTRRFDLHLQVCFLGVSSGIMVTARFIS</sequence>
<accession>A0A382HRY8</accession>
<keyword evidence="1" id="KW-1133">Transmembrane helix</keyword>
<feature type="non-terminal residue" evidence="2">
    <location>
        <position position="1"/>
    </location>
</feature>
<feature type="transmembrane region" description="Helical" evidence="1">
    <location>
        <begin position="17"/>
        <end position="37"/>
    </location>
</feature>
<gene>
    <name evidence="2" type="ORF">METZ01_LOCUS242227</name>
</gene>
<keyword evidence="1" id="KW-0472">Membrane</keyword>
<evidence type="ECO:0000256" key="1">
    <source>
        <dbReference type="SAM" id="Phobius"/>
    </source>
</evidence>
<dbReference type="AlphaFoldDB" id="A0A382HRY8"/>
<proteinExistence type="predicted"/>
<evidence type="ECO:0000313" key="2">
    <source>
        <dbReference type="EMBL" id="SVB89373.1"/>
    </source>
</evidence>
<organism evidence="2">
    <name type="scientific">marine metagenome</name>
    <dbReference type="NCBI Taxonomy" id="408172"/>
    <lineage>
        <taxon>unclassified sequences</taxon>
        <taxon>metagenomes</taxon>
        <taxon>ecological metagenomes</taxon>
    </lineage>
</organism>
<dbReference type="EMBL" id="UINC01062597">
    <property type="protein sequence ID" value="SVB89373.1"/>
    <property type="molecule type" value="Genomic_DNA"/>
</dbReference>